<reference evidence="2 3" key="1">
    <citation type="submission" date="2020-01" db="EMBL/GenBank/DDBJ databases">
        <title>Identification and distribution of gene clusters putatively required for synthesis of sphingolipid metabolism inhibitors in phylogenetically diverse species of the filamentous fungus Fusarium.</title>
        <authorList>
            <person name="Kim H.-S."/>
            <person name="Busman M."/>
            <person name="Brown D.W."/>
            <person name="Divon H."/>
            <person name="Uhlig S."/>
            <person name="Proctor R.H."/>
        </authorList>
    </citation>
    <scope>NUCLEOTIDE SEQUENCE [LARGE SCALE GENOMIC DNA]</scope>
    <source>
        <strain evidence="2 3">NRRL 20459</strain>
    </source>
</reference>
<accession>A0A8H4LCT1</accession>
<proteinExistence type="predicted"/>
<organism evidence="2 3">
    <name type="scientific">Fusarium albosuccineum</name>
    <dbReference type="NCBI Taxonomy" id="1237068"/>
    <lineage>
        <taxon>Eukaryota</taxon>
        <taxon>Fungi</taxon>
        <taxon>Dikarya</taxon>
        <taxon>Ascomycota</taxon>
        <taxon>Pezizomycotina</taxon>
        <taxon>Sordariomycetes</taxon>
        <taxon>Hypocreomycetidae</taxon>
        <taxon>Hypocreales</taxon>
        <taxon>Nectriaceae</taxon>
        <taxon>Fusarium</taxon>
        <taxon>Fusarium decemcellulare species complex</taxon>
    </lineage>
</organism>
<evidence type="ECO:0000313" key="2">
    <source>
        <dbReference type="EMBL" id="KAF4465758.1"/>
    </source>
</evidence>
<dbReference type="AlphaFoldDB" id="A0A8H4LCT1"/>
<feature type="region of interest" description="Disordered" evidence="1">
    <location>
        <begin position="1"/>
        <end position="29"/>
    </location>
</feature>
<gene>
    <name evidence="2" type="ORF">FALBO_7392</name>
</gene>
<keyword evidence="3" id="KW-1185">Reference proteome</keyword>
<evidence type="ECO:0000256" key="1">
    <source>
        <dbReference type="SAM" id="MobiDB-lite"/>
    </source>
</evidence>
<name>A0A8H4LCT1_9HYPO</name>
<dbReference type="Proteomes" id="UP000554235">
    <property type="component" value="Unassembled WGS sequence"/>
</dbReference>
<dbReference type="EMBL" id="JAADYS010000984">
    <property type="protein sequence ID" value="KAF4465758.1"/>
    <property type="molecule type" value="Genomic_DNA"/>
</dbReference>
<sequence>MGKTEKGQAGKGQELSQQSGKGDDNDDGIALPWRRTMQAADGGEEVDSKTPIAIAACLRRRLLSPGGDSPLPITTQFQRSPHQQRATIGSLEGFLPLYTPKLDTGHLRVVFVVHAPISRPSDDASRIVFNLSSLLFAKACRRWAIAPCHLIASAALFLSSSTGSSAATRLAGLKRAFLASYSAGTLQSNSSIPTSGLWRLDQGKTTPHCNLLAWCLGLISRAPLT</sequence>
<protein>
    <submittedName>
        <fullName evidence="2">Uncharacterized protein</fullName>
    </submittedName>
</protein>
<evidence type="ECO:0000313" key="3">
    <source>
        <dbReference type="Proteomes" id="UP000554235"/>
    </source>
</evidence>
<comment type="caution">
    <text evidence="2">The sequence shown here is derived from an EMBL/GenBank/DDBJ whole genome shotgun (WGS) entry which is preliminary data.</text>
</comment>